<dbReference type="Proteomes" id="UP001222027">
    <property type="component" value="Unassembled WGS sequence"/>
</dbReference>
<name>A0AAV8QDP2_ENSVE</name>
<reference evidence="1 2" key="1">
    <citation type="submission" date="2022-12" db="EMBL/GenBank/DDBJ databases">
        <title>Chromosome-scale assembly of the Ensete ventricosum genome.</title>
        <authorList>
            <person name="Dussert Y."/>
            <person name="Stocks J."/>
            <person name="Wendawek A."/>
            <person name="Woldeyes F."/>
            <person name="Nichols R.A."/>
            <person name="Borrell J.S."/>
        </authorList>
    </citation>
    <scope>NUCLEOTIDE SEQUENCE [LARGE SCALE GENOMIC DNA]</scope>
    <source>
        <strain evidence="2">cv. Maze</strain>
        <tissue evidence="1">Seeds</tissue>
    </source>
</reference>
<protein>
    <submittedName>
        <fullName evidence="1">Uncharacterized protein</fullName>
    </submittedName>
</protein>
<gene>
    <name evidence="1" type="ORF">OPV22_020049</name>
</gene>
<accession>A0AAV8QDP2</accession>
<evidence type="ECO:0000313" key="1">
    <source>
        <dbReference type="EMBL" id="KAJ8476322.1"/>
    </source>
</evidence>
<comment type="caution">
    <text evidence="1">The sequence shown here is derived from an EMBL/GenBank/DDBJ whole genome shotgun (WGS) entry which is preliminary data.</text>
</comment>
<evidence type="ECO:0000313" key="2">
    <source>
        <dbReference type="Proteomes" id="UP001222027"/>
    </source>
</evidence>
<organism evidence="1 2">
    <name type="scientific">Ensete ventricosum</name>
    <name type="common">Abyssinian banana</name>
    <name type="synonym">Musa ensete</name>
    <dbReference type="NCBI Taxonomy" id="4639"/>
    <lineage>
        <taxon>Eukaryota</taxon>
        <taxon>Viridiplantae</taxon>
        <taxon>Streptophyta</taxon>
        <taxon>Embryophyta</taxon>
        <taxon>Tracheophyta</taxon>
        <taxon>Spermatophyta</taxon>
        <taxon>Magnoliopsida</taxon>
        <taxon>Liliopsida</taxon>
        <taxon>Zingiberales</taxon>
        <taxon>Musaceae</taxon>
        <taxon>Ensete</taxon>
    </lineage>
</organism>
<dbReference type="AlphaFoldDB" id="A0AAV8QDP2"/>
<keyword evidence="2" id="KW-1185">Reference proteome</keyword>
<proteinExistence type="predicted"/>
<sequence>METCDFNSWHPTLPVKFSLLHSICISRDTEESTLWVVLVDHIAQLLISLTQVWITSLMTFHASSPSRSCLLIRNLVEKLLQEYRCLDLDAMEGRGYGEHIGNVILTLTDRRGKLFAKSN</sequence>
<dbReference type="EMBL" id="JAQQAF010000006">
    <property type="protein sequence ID" value="KAJ8476322.1"/>
    <property type="molecule type" value="Genomic_DNA"/>
</dbReference>